<dbReference type="OrthoDB" id="6707598at2"/>
<comment type="caution">
    <text evidence="2">The sequence shown here is derived from an EMBL/GenBank/DDBJ whole genome shotgun (WGS) entry which is preliminary data.</text>
</comment>
<keyword evidence="3" id="KW-1185">Reference proteome</keyword>
<gene>
    <name evidence="2" type="ORF">AZH43_06605</name>
</gene>
<keyword evidence="1" id="KW-0732">Signal</keyword>
<dbReference type="PROSITE" id="PS51257">
    <property type="entry name" value="PROKAR_LIPOPROTEIN"/>
    <property type="match status" value="1"/>
</dbReference>
<feature type="chain" id="PRO_5007592262" description="Spore coat protein U domain-containing protein" evidence="1">
    <location>
        <begin position="24"/>
        <end position="166"/>
    </location>
</feature>
<evidence type="ECO:0000256" key="1">
    <source>
        <dbReference type="SAM" id="SignalP"/>
    </source>
</evidence>
<protein>
    <recommendedName>
        <fullName evidence="4">Spore coat protein U domain-containing protein</fullName>
    </recommendedName>
</protein>
<organism evidence="2 3">
    <name type="scientific">Acinetobacter pragensis</name>
    <dbReference type="NCBI Taxonomy" id="1806892"/>
    <lineage>
        <taxon>Bacteria</taxon>
        <taxon>Pseudomonadati</taxon>
        <taxon>Pseudomonadota</taxon>
        <taxon>Gammaproteobacteria</taxon>
        <taxon>Moraxellales</taxon>
        <taxon>Moraxellaceae</taxon>
        <taxon>Acinetobacter</taxon>
    </lineage>
</organism>
<dbReference type="RefSeq" id="WP_067666319.1">
    <property type="nucleotide sequence ID" value="NZ_CBCSIK010000005.1"/>
</dbReference>
<dbReference type="Proteomes" id="UP000076276">
    <property type="component" value="Unassembled WGS sequence"/>
</dbReference>
<evidence type="ECO:0000313" key="2">
    <source>
        <dbReference type="EMBL" id="KYQ73104.1"/>
    </source>
</evidence>
<evidence type="ECO:0000313" key="3">
    <source>
        <dbReference type="Proteomes" id="UP000076276"/>
    </source>
</evidence>
<feature type="signal peptide" evidence="1">
    <location>
        <begin position="1"/>
        <end position="23"/>
    </location>
</feature>
<dbReference type="EMBL" id="LUAW01000011">
    <property type="protein sequence ID" value="KYQ73104.1"/>
    <property type="molecule type" value="Genomic_DNA"/>
</dbReference>
<reference evidence="2 3" key="1">
    <citation type="submission" date="2016-03" db="EMBL/GenBank/DDBJ databases">
        <title>Acinetobacter genomospecies 28 strain ANC 4149.</title>
        <authorList>
            <person name="Radolfova-Krizova L."/>
            <person name="Nemec A."/>
        </authorList>
    </citation>
    <scope>NUCLEOTIDE SEQUENCE [LARGE SCALE GENOMIC DNA]</scope>
    <source>
        <strain evidence="2 3">ANC 4149</strain>
    </source>
</reference>
<evidence type="ECO:0008006" key="4">
    <source>
        <dbReference type="Google" id="ProtNLM"/>
    </source>
</evidence>
<dbReference type="AlphaFoldDB" id="A0A151Y4X0"/>
<dbReference type="STRING" id="1806892.AZH43_06605"/>
<accession>A0A151Y4X0</accession>
<name>A0A151Y4X0_9GAMM</name>
<sequence>MNKMTQTALAALVLGACSTAIYAGDEDRGGQPSGPSGCSVDCEGKIDIELKVDPHCELQVLTPKIVLEDKAGGDTKNGSFKVGANATYKIELSTANNSNLKMGANSIPITIKTTRGGTVIPMGVTPNQPYLLGGWTAYNVEVKSPEVGVTKPVGTYTEQYRIKVSF</sequence>
<proteinExistence type="predicted"/>